<feature type="compositionally biased region" description="Polar residues" evidence="1">
    <location>
        <begin position="431"/>
        <end position="442"/>
    </location>
</feature>
<dbReference type="AlphaFoldDB" id="G4TFH9"/>
<feature type="compositionally biased region" description="Polar residues" evidence="1">
    <location>
        <begin position="409"/>
        <end position="423"/>
    </location>
</feature>
<feature type="compositionally biased region" description="Pro residues" evidence="1">
    <location>
        <begin position="328"/>
        <end position="340"/>
    </location>
</feature>
<protein>
    <submittedName>
        <fullName evidence="3">Uncharacterized protein</fullName>
    </submittedName>
</protein>
<gene>
    <name evidence="3" type="ORF">PIIN_04022</name>
</gene>
<feature type="region of interest" description="Disordered" evidence="1">
    <location>
        <begin position="108"/>
        <end position="134"/>
    </location>
</feature>
<feature type="region of interest" description="Disordered" evidence="1">
    <location>
        <begin position="308"/>
        <end position="341"/>
    </location>
</feature>
<evidence type="ECO:0000256" key="1">
    <source>
        <dbReference type="SAM" id="MobiDB-lite"/>
    </source>
</evidence>
<comment type="caution">
    <text evidence="3">The sequence shown here is derived from an EMBL/GenBank/DDBJ whole genome shotgun (WGS) entry which is preliminary data.</text>
</comment>
<accession>G4TFH9</accession>
<organism evidence="3 4">
    <name type="scientific">Serendipita indica (strain DSM 11827)</name>
    <name type="common">Root endophyte fungus</name>
    <name type="synonym">Piriformospora indica</name>
    <dbReference type="NCBI Taxonomy" id="1109443"/>
    <lineage>
        <taxon>Eukaryota</taxon>
        <taxon>Fungi</taxon>
        <taxon>Dikarya</taxon>
        <taxon>Basidiomycota</taxon>
        <taxon>Agaricomycotina</taxon>
        <taxon>Agaricomycetes</taxon>
        <taxon>Sebacinales</taxon>
        <taxon>Serendipitaceae</taxon>
        <taxon>Serendipita</taxon>
    </lineage>
</organism>
<evidence type="ECO:0000313" key="3">
    <source>
        <dbReference type="EMBL" id="CCA70082.1"/>
    </source>
</evidence>
<dbReference type="Gene3D" id="2.60.120.260">
    <property type="entry name" value="Galactose-binding domain-like"/>
    <property type="match status" value="1"/>
</dbReference>
<sequence length="500" mass="53876">MLLSRGRRAPNAAAPITASFTFNGTAVAIFGTVDDGVQNNSLNFSIQVDRTGETVQPTYSPQHLDGIDVNYKIFERSSLEFTSHTVTLTLIGETTPFYIQGAVYSTATPQTMSPPSSSSLTSSPSASASPAGDDSKKLGAAIGGGVGALLLVALIIFLMIRRIKRIEKEERIRQAQPFTLRRPTNSSRAGLIDPTPSVRSAPRVSQERQEKKKKKKPETSSSNPSISEKERLVRRDGGVSSSSRSHTQSHSRSQSQQTQSYVQSQLAHTQSYHSITQHQLNPRPDVAVMQQASPPGSVISLPSEYQATTTVGNRGPGTAVASSYIGPSPLPQEDAPPVPALPAAADMDAMMMKSKNVPRTQHTHQPSHPPPPPFEEVVPLRDYPRDTKNRDIFYPPTPARSFDTRRTSELTSITNSSMIQTPKSGALGLFSTDSVNTIGTESTGRRPLPIPPVPRNPSVTAHSFPPEKVGLSPPPANNKPQERRSSIAKRPLPPADPPSG</sequence>
<keyword evidence="2" id="KW-0812">Transmembrane</keyword>
<feature type="compositionally biased region" description="Basic and acidic residues" evidence="1">
    <location>
        <begin position="227"/>
        <end position="237"/>
    </location>
</feature>
<feature type="transmembrane region" description="Helical" evidence="2">
    <location>
        <begin position="138"/>
        <end position="160"/>
    </location>
</feature>
<feature type="compositionally biased region" description="Low complexity" evidence="1">
    <location>
        <begin position="357"/>
        <end position="366"/>
    </location>
</feature>
<feature type="compositionally biased region" description="Polar residues" evidence="1">
    <location>
        <begin position="266"/>
        <end position="280"/>
    </location>
</feature>
<keyword evidence="2" id="KW-1133">Transmembrane helix</keyword>
<dbReference type="InParanoid" id="G4TFH9"/>
<evidence type="ECO:0000313" key="4">
    <source>
        <dbReference type="Proteomes" id="UP000007148"/>
    </source>
</evidence>
<dbReference type="HOGENOM" id="CLU_545272_0_0_1"/>
<proteinExistence type="predicted"/>
<dbReference type="Proteomes" id="UP000007148">
    <property type="component" value="Unassembled WGS sequence"/>
</dbReference>
<dbReference type="EMBL" id="CAFZ01000071">
    <property type="protein sequence ID" value="CCA70082.1"/>
    <property type="molecule type" value="Genomic_DNA"/>
</dbReference>
<reference evidence="3 4" key="1">
    <citation type="journal article" date="2011" name="PLoS Pathog.">
        <title>Endophytic Life Strategies Decoded by Genome and Transcriptome Analyses of the Mutualistic Root Symbiont Piriformospora indica.</title>
        <authorList>
            <person name="Zuccaro A."/>
            <person name="Lahrmann U."/>
            <person name="Guldener U."/>
            <person name="Langen G."/>
            <person name="Pfiffi S."/>
            <person name="Biedenkopf D."/>
            <person name="Wong P."/>
            <person name="Samans B."/>
            <person name="Grimm C."/>
            <person name="Basiewicz M."/>
            <person name="Murat C."/>
            <person name="Martin F."/>
            <person name="Kogel K.H."/>
        </authorList>
    </citation>
    <scope>NUCLEOTIDE SEQUENCE [LARGE SCALE GENOMIC DNA]</scope>
    <source>
        <strain evidence="3 4">DSM 11827</strain>
    </source>
</reference>
<keyword evidence="2" id="KW-0472">Membrane</keyword>
<dbReference type="OrthoDB" id="3212516at2759"/>
<feature type="compositionally biased region" description="Basic and acidic residues" evidence="1">
    <location>
        <begin position="378"/>
        <end position="391"/>
    </location>
</feature>
<feature type="compositionally biased region" description="Low complexity" evidence="1">
    <location>
        <begin position="239"/>
        <end position="265"/>
    </location>
</feature>
<feature type="compositionally biased region" description="Pro residues" evidence="1">
    <location>
        <begin position="491"/>
        <end position="500"/>
    </location>
</feature>
<feature type="compositionally biased region" description="Low complexity" evidence="1">
    <location>
        <begin position="108"/>
        <end position="131"/>
    </location>
</feature>
<feature type="region of interest" description="Disordered" evidence="1">
    <location>
        <begin position="177"/>
        <end position="280"/>
    </location>
</feature>
<evidence type="ECO:0000256" key="2">
    <source>
        <dbReference type="SAM" id="Phobius"/>
    </source>
</evidence>
<keyword evidence="4" id="KW-1185">Reference proteome</keyword>
<name>G4TFH9_SERID</name>
<feature type="region of interest" description="Disordered" evidence="1">
    <location>
        <begin position="357"/>
        <end position="500"/>
    </location>
</feature>